<reference evidence="19" key="3">
    <citation type="submission" date="2025-04" db="UniProtKB">
        <authorList>
            <consortium name="RefSeq"/>
        </authorList>
    </citation>
    <scope>IDENTIFICATION</scope>
    <source>
        <strain evidence="19">17A/GY</strain>
        <tissue evidence="19">Liver</tissue>
    </source>
</reference>
<keyword evidence="10" id="KW-0496">Mitochondrion</keyword>
<dbReference type="OrthoDB" id="19908at2759"/>
<comment type="catalytic activity">
    <reaction evidence="8">
        <text>octanoyl-[ACP] + L-lysyl-[protein] = N(6)-octanoyl-L-lysyl-[protein] + holo-[ACP] + H(+)</text>
        <dbReference type="Rhea" id="RHEA:17665"/>
        <dbReference type="Rhea" id="RHEA-COMP:9636"/>
        <dbReference type="Rhea" id="RHEA-COMP:9685"/>
        <dbReference type="Rhea" id="RHEA-COMP:9752"/>
        <dbReference type="Rhea" id="RHEA-COMP:9928"/>
        <dbReference type="ChEBI" id="CHEBI:15378"/>
        <dbReference type="ChEBI" id="CHEBI:29969"/>
        <dbReference type="ChEBI" id="CHEBI:64479"/>
        <dbReference type="ChEBI" id="CHEBI:78463"/>
        <dbReference type="ChEBI" id="CHEBI:78809"/>
        <dbReference type="EC" id="2.3.1.181"/>
    </reaction>
    <physiologicalReaction direction="left-to-right" evidence="8">
        <dbReference type="Rhea" id="RHEA:17666"/>
    </physiologicalReaction>
</comment>
<sequence length="238" mass="25675">MHAAALAMLLPAVRLMWLGQARYSELLALQEQWLRRLQADPRPGAPSETEAGALLLCEPAGPVYTGGLRGGLTPEETTRLRALGAEVRATGRGGLATFHGPGQLLCHPVLDLRRLGLRLRTHVAALEACAVRLCELRGLQGARARPPPYTGVWLGERKICAIGVRCGRHITSHGLALNCSTDLTWFEHIVPCGLVGTGVTSLSEALQRLITVDEVMPSFLVAFQETFKCTLISEDSPS</sequence>
<dbReference type="GO" id="GO:0033819">
    <property type="term" value="F:lipoyl(octanoyl) transferase activity"/>
    <property type="evidence" value="ECO:0007669"/>
    <property type="project" value="UniProtKB-EC"/>
</dbReference>
<dbReference type="GO" id="GO:0005739">
    <property type="term" value="C:mitochondrion"/>
    <property type="evidence" value="ECO:0007669"/>
    <property type="project" value="UniProtKB-SubCell"/>
</dbReference>
<dbReference type="Gene3D" id="3.30.930.10">
    <property type="entry name" value="Bira Bifunctional Protein, Domain 2"/>
    <property type="match status" value="1"/>
</dbReference>
<dbReference type="KEGG" id="cge:100756678"/>
<keyword evidence="14" id="KW-0732">Signal</keyword>
<feature type="binding site" evidence="12">
    <location>
        <begin position="174"/>
        <end position="176"/>
    </location>
    <ligand>
        <name>substrate</name>
    </ligand>
</feature>
<evidence type="ECO:0000256" key="10">
    <source>
        <dbReference type="PIRNR" id="PIRNR016262"/>
    </source>
</evidence>
<dbReference type="InterPro" id="IPR004143">
    <property type="entry name" value="BPL_LPL_catalytic"/>
</dbReference>
<dbReference type="InterPro" id="IPR045864">
    <property type="entry name" value="aa-tRNA-synth_II/BPL/LPL"/>
</dbReference>
<dbReference type="NCBIfam" id="TIGR00214">
    <property type="entry name" value="lipB"/>
    <property type="match status" value="1"/>
</dbReference>
<reference evidence="18" key="2">
    <citation type="journal article" date="2020" name="Biotechnol. Bioeng.">
        <title>Chromosome-scale scaffolds for the Chinese hamster reference genome assembly to facilitate the study of the CHO epigenome.</title>
        <authorList>
            <person name="Hilliard W."/>
            <person name="MacDonald M."/>
            <person name="Lee K.H."/>
        </authorList>
    </citation>
    <scope>NUCLEOTIDE SEQUENCE [LARGE SCALE GENOMIC DNA]</scope>
    <source>
        <strain evidence="18">17A/GY</strain>
    </source>
</reference>
<gene>
    <name evidence="16 19" type="primary">Lipt2</name>
</gene>
<comment type="similarity">
    <text evidence="3 10">Belongs to the LipB family.</text>
</comment>
<evidence type="ECO:0000256" key="3">
    <source>
        <dbReference type="ARBA" id="ARBA00007907"/>
    </source>
</evidence>
<evidence type="ECO:0000256" key="4">
    <source>
        <dbReference type="ARBA" id="ARBA00012334"/>
    </source>
</evidence>
<feature type="active site" description="Acyl-thioester intermediate" evidence="11">
    <location>
        <position position="192"/>
    </location>
</feature>
<protein>
    <recommendedName>
        <fullName evidence="9 10">Octanoyl-[acyl-carrier-protein]:protein N-octanoyltransferase LIPT2, mitochondrial</fullName>
        <ecNumber evidence="4 10">2.3.1.181</ecNumber>
    </recommendedName>
</protein>
<dbReference type="GO" id="GO:0009249">
    <property type="term" value="P:protein lipoylation"/>
    <property type="evidence" value="ECO:0007669"/>
    <property type="project" value="Ensembl"/>
</dbReference>
<evidence type="ECO:0000256" key="12">
    <source>
        <dbReference type="PIRSR" id="PIRSR016262-2"/>
    </source>
</evidence>
<evidence type="ECO:0000256" key="6">
    <source>
        <dbReference type="ARBA" id="ARBA00022679"/>
    </source>
</evidence>
<feature type="domain" description="BPL/LPL catalytic" evidence="15">
    <location>
        <begin position="48"/>
        <end position="231"/>
    </location>
</feature>
<evidence type="ECO:0000259" key="15">
    <source>
        <dbReference type="PROSITE" id="PS51733"/>
    </source>
</evidence>
<evidence type="ECO:0000256" key="7">
    <source>
        <dbReference type="ARBA" id="ARBA00023315"/>
    </source>
</evidence>
<evidence type="ECO:0000256" key="9">
    <source>
        <dbReference type="ARBA" id="ARBA00071279"/>
    </source>
</evidence>
<organism evidence="16 17">
    <name type="scientific">Cricetulus griseus</name>
    <name type="common">Chinese hamster</name>
    <name type="synonym">Cricetulus barabensis griseus</name>
    <dbReference type="NCBI Taxonomy" id="10029"/>
    <lineage>
        <taxon>Eukaryota</taxon>
        <taxon>Metazoa</taxon>
        <taxon>Chordata</taxon>
        <taxon>Craniata</taxon>
        <taxon>Vertebrata</taxon>
        <taxon>Euteleostomi</taxon>
        <taxon>Mammalia</taxon>
        <taxon>Eutheria</taxon>
        <taxon>Euarchontoglires</taxon>
        <taxon>Glires</taxon>
        <taxon>Rodentia</taxon>
        <taxon>Myomorpha</taxon>
        <taxon>Muroidea</taxon>
        <taxon>Cricetidae</taxon>
        <taxon>Cricetinae</taxon>
        <taxon>Cricetulus</taxon>
    </lineage>
</organism>
<evidence type="ECO:0000313" key="17">
    <source>
        <dbReference type="Proteomes" id="UP000694386"/>
    </source>
</evidence>
<dbReference type="PIRSF" id="PIRSF016262">
    <property type="entry name" value="LPLase"/>
    <property type="match status" value="1"/>
</dbReference>
<evidence type="ECO:0000256" key="1">
    <source>
        <dbReference type="ARBA" id="ARBA00004173"/>
    </source>
</evidence>
<dbReference type="SUPFAM" id="SSF55681">
    <property type="entry name" value="Class II aaRS and biotin synthetases"/>
    <property type="match status" value="1"/>
</dbReference>
<evidence type="ECO:0000256" key="2">
    <source>
        <dbReference type="ARBA" id="ARBA00004821"/>
    </source>
</evidence>
<name>A0A8C2LH38_CRIGR</name>
<reference evidence="16" key="4">
    <citation type="submission" date="2025-05" db="UniProtKB">
        <authorList>
            <consortium name="Ensembl"/>
        </authorList>
    </citation>
    <scope>IDENTIFICATION</scope>
</reference>
<feature type="binding site" evidence="12">
    <location>
        <begin position="92"/>
        <end position="99"/>
    </location>
    <ligand>
        <name>substrate</name>
    </ligand>
</feature>
<comment type="subcellular location">
    <subcellularLocation>
        <location evidence="1 10">Mitochondrion</location>
    </subcellularLocation>
</comment>
<evidence type="ECO:0000256" key="11">
    <source>
        <dbReference type="PIRSR" id="PIRSR016262-1"/>
    </source>
</evidence>
<dbReference type="GO" id="GO:2000376">
    <property type="term" value="P:positive regulation of oxygen metabolic process"/>
    <property type="evidence" value="ECO:0007669"/>
    <property type="project" value="Ensembl"/>
</dbReference>
<evidence type="ECO:0000313" key="16">
    <source>
        <dbReference type="Ensembl" id="ENSCGRP00001003300.1"/>
    </source>
</evidence>
<dbReference type="InterPro" id="IPR000544">
    <property type="entry name" value="Octanoyltransferase"/>
</dbReference>
<dbReference type="EC" id="2.3.1.181" evidence="4 10"/>
<reference evidence="18" key="1">
    <citation type="journal article" date="2018" name="Biotechnol. Bioeng.">
        <title>A reference genome of the Chinese hamster based on a hybrid assembly strategy.</title>
        <authorList>
            <person name="Rupp O."/>
            <person name="MacDonald M.L."/>
            <person name="Li S."/>
            <person name="Dhiman H."/>
            <person name="Polson S."/>
            <person name="Griep S."/>
            <person name="Heffner K."/>
            <person name="Hernandez I."/>
            <person name="Brinkrolf K."/>
            <person name="Jadhav V."/>
            <person name="Samoudi M."/>
            <person name="Hao H."/>
            <person name="Kingham B."/>
            <person name="Goesmann A."/>
            <person name="Betenbaugh M.J."/>
            <person name="Lewis N.E."/>
            <person name="Borth N."/>
            <person name="Lee K.H."/>
        </authorList>
    </citation>
    <scope>NUCLEOTIDE SEQUENCE [LARGE SCALE GENOMIC DNA]</scope>
    <source>
        <strain evidence="18">17A/GY</strain>
    </source>
</reference>
<feature type="signal peptide" evidence="14">
    <location>
        <begin position="1"/>
        <end position="21"/>
    </location>
</feature>
<dbReference type="PANTHER" id="PTHR10993:SF7">
    <property type="entry name" value="LIPOYLTRANSFERASE 2, MITOCHONDRIAL-RELATED"/>
    <property type="match status" value="1"/>
</dbReference>
<dbReference type="FunFam" id="3.30.930.10:FF:000035">
    <property type="entry name" value="Putative lipoyltransferase 2, mitochondrial"/>
    <property type="match status" value="1"/>
</dbReference>
<dbReference type="PROSITE" id="PS51733">
    <property type="entry name" value="BPL_LPL_CATALYTIC"/>
    <property type="match status" value="1"/>
</dbReference>
<dbReference type="CDD" id="cd16444">
    <property type="entry name" value="LipB"/>
    <property type="match status" value="1"/>
</dbReference>
<comment type="function">
    <text evidence="10">Catalyzes the transfer of endogenously produced octanoic acid from octanoyl-acyl-carrier-protein onto the lipoyl domains of lipoate-dependent enzymes. Lipoyl-ACP can also act as a substrate although octanoyl-ACP is likely to be the physiological substrate.</text>
</comment>
<feature type="site" description="Lowers pKa of active site Cys" evidence="13">
    <location>
        <position position="158"/>
    </location>
</feature>
<evidence type="ECO:0000256" key="5">
    <source>
        <dbReference type="ARBA" id="ARBA00022553"/>
    </source>
</evidence>
<dbReference type="AlphaFoldDB" id="A0A8C2LH38"/>
<evidence type="ECO:0000256" key="8">
    <source>
        <dbReference type="ARBA" id="ARBA00052863"/>
    </source>
</evidence>
<proteinExistence type="inferred from homology"/>
<dbReference type="CTD" id="387787"/>
<keyword evidence="5" id="KW-0597">Phosphoprotein</keyword>
<keyword evidence="18" id="KW-1185">Reference proteome</keyword>
<dbReference type="UniPathway" id="UPA00538">
    <property type="reaction ID" value="UER00592"/>
</dbReference>
<feature type="binding site" evidence="12">
    <location>
        <begin position="161"/>
        <end position="163"/>
    </location>
    <ligand>
        <name>substrate</name>
    </ligand>
</feature>
<keyword evidence="7 10" id="KW-0012">Acyltransferase</keyword>
<keyword evidence="6 10" id="KW-0808">Transferase</keyword>
<dbReference type="GeneID" id="100756678"/>
<dbReference type="Pfam" id="PF21948">
    <property type="entry name" value="LplA-B_cat"/>
    <property type="match status" value="1"/>
</dbReference>
<evidence type="ECO:0000256" key="13">
    <source>
        <dbReference type="PIRSR" id="PIRSR016262-3"/>
    </source>
</evidence>
<dbReference type="Proteomes" id="UP000694386">
    <property type="component" value="Unplaced"/>
</dbReference>
<comment type="pathway">
    <text evidence="2 10">Protein modification; protein lipoylation via endogenous pathway; protein N(6)-(lipoyl)lysine from octanoyl-[acyl-carrier-protein]: step 1/2.</text>
</comment>
<feature type="chain" id="PRO_5044678522" description="Octanoyl-[acyl-carrier-protein]:protein N-octanoyltransferase LIPT2, mitochondrial" evidence="14">
    <location>
        <begin position="22"/>
        <end position="238"/>
    </location>
</feature>
<evidence type="ECO:0000256" key="14">
    <source>
        <dbReference type="SAM" id="SignalP"/>
    </source>
</evidence>
<dbReference type="Proteomes" id="UP001108280">
    <property type="component" value="Chromosome 3"/>
</dbReference>
<evidence type="ECO:0000313" key="18">
    <source>
        <dbReference type="Proteomes" id="UP001108280"/>
    </source>
</evidence>
<evidence type="ECO:0000313" key="19">
    <source>
        <dbReference type="RefSeq" id="XP_027263571.1"/>
    </source>
</evidence>
<dbReference type="RefSeq" id="XP_027263571.1">
    <property type="nucleotide sequence ID" value="XM_027407770.2"/>
</dbReference>
<dbReference type="Ensembl" id="ENSCGRT00001004722.1">
    <property type="protein sequence ID" value="ENSCGRP00001003300.1"/>
    <property type="gene ID" value="ENSCGRG00001003966.1"/>
</dbReference>
<dbReference type="PANTHER" id="PTHR10993">
    <property type="entry name" value="OCTANOYLTRANSFERASE"/>
    <property type="match status" value="1"/>
</dbReference>
<accession>A0A8C2LH38</accession>